<evidence type="ECO:0000256" key="9">
    <source>
        <dbReference type="ARBA" id="ARBA00023141"/>
    </source>
</evidence>
<dbReference type="InterPro" id="IPR027417">
    <property type="entry name" value="P-loop_NTPase"/>
</dbReference>
<dbReference type="GO" id="GO:0000287">
    <property type="term" value="F:magnesium ion binding"/>
    <property type="evidence" value="ECO:0007669"/>
    <property type="project" value="UniProtKB-UniRule"/>
</dbReference>
<dbReference type="EMBL" id="JANWOI010000001">
    <property type="protein sequence ID" value="MDA5192366.1"/>
    <property type="molecule type" value="Genomic_DNA"/>
</dbReference>
<evidence type="ECO:0000256" key="4">
    <source>
        <dbReference type="ARBA" id="ARBA00022605"/>
    </source>
</evidence>
<feature type="binding site" evidence="11">
    <location>
        <position position="48"/>
    </location>
    <ligand>
        <name>Mg(2+)</name>
        <dbReference type="ChEBI" id="CHEBI:18420"/>
    </ligand>
</feature>
<comment type="subunit">
    <text evidence="11">Monomer.</text>
</comment>
<dbReference type="CDD" id="cd00464">
    <property type="entry name" value="SK"/>
    <property type="match status" value="1"/>
</dbReference>
<dbReference type="PROSITE" id="PS01128">
    <property type="entry name" value="SHIKIMATE_KINASE"/>
    <property type="match status" value="1"/>
</dbReference>
<dbReference type="PANTHER" id="PTHR21087">
    <property type="entry name" value="SHIKIMATE KINASE"/>
    <property type="match status" value="1"/>
</dbReference>
<proteinExistence type="inferred from homology"/>
<keyword evidence="8 11" id="KW-0067">ATP-binding</keyword>
<feature type="binding site" evidence="11">
    <location>
        <position position="90"/>
    </location>
    <ligand>
        <name>substrate</name>
    </ligand>
</feature>
<dbReference type="AlphaFoldDB" id="A0A9X3TU09"/>
<dbReference type="GO" id="GO:0008652">
    <property type="term" value="P:amino acid biosynthetic process"/>
    <property type="evidence" value="ECO:0007669"/>
    <property type="project" value="UniProtKB-KW"/>
</dbReference>
<comment type="subcellular location">
    <subcellularLocation>
        <location evidence="11">Cytoplasm</location>
    </subcellularLocation>
</comment>
<evidence type="ECO:0000256" key="7">
    <source>
        <dbReference type="ARBA" id="ARBA00022777"/>
    </source>
</evidence>
<evidence type="ECO:0000256" key="8">
    <source>
        <dbReference type="ARBA" id="ARBA00022840"/>
    </source>
</evidence>
<sequence>MTDDAQQPTADDAEPQDEALNETSNRPVVSLRLSKTIVLVGLMGAGKTTVGRRLATRLGLSFVDADAEIETAAGRSITEIFEDFGEAEFRKGERSVITRLLKGRPLVLATGGGAFMDPKTRARIKDIGISVWLKADIPLLVERVGRRNTRPLLRTGDPREILTRLAAERYPVYAEADITVESGGGPHDEVVEDIIAALRKVFPSESDSHD</sequence>
<protein>
    <recommendedName>
        <fullName evidence="3 11">Shikimate kinase</fullName>
        <shortName evidence="11">SK</shortName>
        <ecNumber evidence="3 11">2.7.1.71</ecNumber>
    </recommendedName>
</protein>
<keyword evidence="11" id="KW-0460">Magnesium</keyword>
<dbReference type="GO" id="GO:0005524">
    <property type="term" value="F:ATP binding"/>
    <property type="evidence" value="ECO:0007669"/>
    <property type="project" value="UniProtKB-UniRule"/>
</dbReference>
<feature type="binding site" evidence="11">
    <location>
        <position position="169"/>
    </location>
    <ligand>
        <name>substrate</name>
    </ligand>
</feature>
<keyword evidence="6 11" id="KW-0547">Nucleotide-binding</keyword>
<dbReference type="Gene3D" id="3.40.50.300">
    <property type="entry name" value="P-loop containing nucleotide triphosphate hydrolases"/>
    <property type="match status" value="1"/>
</dbReference>
<evidence type="ECO:0000256" key="12">
    <source>
        <dbReference type="SAM" id="MobiDB-lite"/>
    </source>
</evidence>
<evidence type="ECO:0000256" key="2">
    <source>
        <dbReference type="ARBA" id="ARBA00006997"/>
    </source>
</evidence>
<dbReference type="GO" id="GO:0009423">
    <property type="term" value="P:chorismate biosynthetic process"/>
    <property type="evidence" value="ECO:0007669"/>
    <property type="project" value="UniProtKB-UniRule"/>
</dbReference>
<keyword evidence="7 11" id="KW-0418">Kinase</keyword>
<accession>A0A9X3TU09</accession>
<comment type="caution">
    <text evidence="13">The sequence shown here is derived from an EMBL/GenBank/DDBJ whole genome shotgun (WGS) entry which is preliminary data.</text>
</comment>
<organism evidence="13 14">
    <name type="scientific">Govanella unica</name>
    <dbReference type="NCBI Taxonomy" id="2975056"/>
    <lineage>
        <taxon>Bacteria</taxon>
        <taxon>Pseudomonadati</taxon>
        <taxon>Pseudomonadota</taxon>
        <taxon>Alphaproteobacteria</taxon>
        <taxon>Emcibacterales</taxon>
        <taxon>Govanellaceae</taxon>
        <taxon>Govanella</taxon>
    </lineage>
</organism>
<evidence type="ECO:0000256" key="1">
    <source>
        <dbReference type="ARBA" id="ARBA00004842"/>
    </source>
</evidence>
<comment type="similarity">
    <text evidence="2 11">Belongs to the shikimate kinase family.</text>
</comment>
<dbReference type="Proteomes" id="UP001141619">
    <property type="component" value="Unassembled WGS sequence"/>
</dbReference>
<dbReference type="GO" id="GO:0005829">
    <property type="term" value="C:cytosol"/>
    <property type="evidence" value="ECO:0007669"/>
    <property type="project" value="TreeGrafter"/>
</dbReference>
<reference evidence="13" key="1">
    <citation type="submission" date="2022-08" db="EMBL/GenBank/DDBJ databases">
        <authorList>
            <person name="Vandamme P."/>
            <person name="Hettiarachchi A."/>
            <person name="Peeters C."/>
            <person name="Cnockaert M."/>
            <person name="Carlier A."/>
        </authorList>
    </citation>
    <scope>NUCLEOTIDE SEQUENCE</scope>
    <source>
        <strain evidence="13">LMG 31809</strain>
    </source>
</reference>
<keyword evidence="9 11" id="KW-0057">Aromatic amino acid biosynthesis</keyword>
<feature type="binding site" evidence="11">
    <location>
        <begin position="44"/>
        <end position="49"/>
    </location>
    <ligand>
        <name>ATP</name>
        <dbReference type="ChEBI" id="CHEBI:30616"/>
    </ligand>
</feature>
<dbReference type="NCBIfam" id="NF010552">
    <property type="entry name" value="PRK13946.1"/>
    <property type="match status" value="1"/>
</dbReference>
<comment type="function">
    <text evidence="11">Catalyzes the specific phosphorylation of the 3-hydroxyl group of shikimic acid using ATP as a cosubstrate.</text>
</comment>
<comment type="pathway">
    <text evidence="1 11">Metabolic intermediate biosynthesis; chorismate biosynthesis; chorismate from D-erythrose 4-phosphate and phosphoenolpyruvate: step 5/7.</text>
</comment>
<evidence type="ECO:0000256" key="3">
    <source>
        <dbReference type="ARBA" id="ARBA00012154"/>
    </source>
</evidence>
<keyword evidence="11" id="KW-0479">Metal-binding</keyword>
<feature type="binding site" evidence="11">
    <location>
        <position position="66"/>
    </location>
    <ligand>
        <name>substrate</name>
    </ligand>
</feature>
<dbReference type="GO" id="GO:0009073">
    <property type="term" value="P:aromatic amino acid family biosynthetic process"/>
    <property type="evidence" value="ECO:0007669"/>
    <property type="project" value="UniProtKB-KW"/>
</dbReference>
<feature type="region of interest" description="Disordered" evidence="12">
    <location>
        <begin position="1"/>
        <end position="26"/>
    </location>
</feature>
<dbReference type="GO" id="GO:0004765">
    <property type="term" value="F:shikimate kinase activity"/>
    <property type="evidence" value="ECO:0007669"/>
    <property type="project" value="UniProtKB-UniRule"/>
</dbReference>
<dbReference type="InterPro" id="IPR031322">
    <property type="entry name" value="Shikimate/glucono_kinase"/>
</dbReference>
<dbReference type="InterPro" id="IPR023000">
    <property type="entry name" value="Shikimate_kinase_CS"/>
</dbReference>
<keyword evidence="4 11" id="KW-0028">Amino-acid biosynthesis</keyword>
<dbReference type="EC" id="2.7.1.71" evidence="3 11"/>
<evidence type="ECO:0000313" key="13">
    <source>
        <dbReference type="EMBL" id="MDA5192366.1"/>
    </source>
</evidence>
<name>A0A9X3TU09_9PROT</name>
<dbReference type="SUPFAM" id="SSF52540">
    <property type="entry name" value="P-loop containing nucleoside triphosphate hydrolases"/>
    <property type="match status" value="1"/>
</dbReference>
<evidence type="ECO:0000256" key="11">
    <source>
        <dbReference type="HAMAP-Rule" id="MF_00109"/>
    </source>
</evidence>
<evidence type="ECO:0000313" key="14">
    <source>
        <dbReference type="Proteomes" id="UP001141619"/>
    </source>
</evidence>
<keyword evidence="5 11" id="KW-0808">Transferase</keyword>
<comment type="caution">
    <text evidence="11">Lacks conserved residue(s) required for the propagation of feature annotation.</text>
</comment>
<dbReference type="InterPro" id="IPR000623">
    <property type="entry name" value="Shikimate_kinase/TSH1"/>
</dbReference>
<dbReference type="PRINTS" id="PR01100">
    <property type="entry name" value="SHIKIMTKNASE"/>
</dbReference>
<evidence type="ECO:0000256" key="6">
    <source>
        <dbReference type="ARBA" id="ARBA00022741"/>
    </source>
</evidence>
<dbReference type="HAMAP" id="MF_00109">
    <property type="entry name" value="Shikimate_kinase"/>
    <property type="match status" value="1"/>
</dbReference>
<gene>
    <name evidence="11" type="primary">aroK</name>
    <name evidence="13" type="ORF">NYP16_00135</name>
</gene>
<feature type="binding site" evidence="11">
    <location>
        <position position="112"/>
    </location>
    <ligand>
        <name>substrate</name>
    </ligand>
</feature>
<feature type="binding site" evidence="11">
    <location>
        <position position="150"/>
    </location>
    <ligand>
        <name>ATP</name>
        <dbReference type="ChEBI" id="CHEBI:30616"/>
    </ligand>
</feature>
<dbReference type="Pfam" id="PF01202">
    <property type="entry name" value="SKI"/>
    <property type="match status" value="1"/>
</dbReference>
<comment type="cofactor">
    <cofactor evidence="11">
        <name>Mg(2+)</name>
        <dbReference type="ChEBI" id="CHEBI:18420"/>
    </cofactor>
    <text evidence="11">Binds 1 Mg(2+) ion per subunit.</text>
</comment>
<dbReference type="RefSeq" id="WP_274942075.1">
    <property type="nucleotide sequence ID" value="NZ_JANWOI010000001.1"/>
</dbReference>
<comment type="catalytic activity">
    <reaction evidence="10 11">
        <text>shikimate + ATP = 3-phosphoshikimate + ADP + H(+)</text>
        <dbReference type="Rhea" id="RHEA:13121"/>
        <dbReference type="ChEBI" id="CHEBI:15378"/>
        <dbReference type="ChEBI" id="CHEBI:30616"/>
        <dbReference type="ChEBI" id="CHEBI:36208"/>
        <dbReference type="ChEBI" id="CHEBI:145989"/>
        <dbReference type="ChEBI" id="CHEBI:456216"/>
        <dbReference type="EC" id="2.7.1.71"/>
    </reaction>
</comment>
<evidence type="ECO:0000256" key="10">
    <source>
        <dbReference type="ARBA" id="ARBA00048567"/>
    </source>
</evidence>
<reference evidence="13" key="2">
    <citation type="journal article" date="2023" name="Syst. Appl. Microbiol.">
        <title>Govania unica gen. nov., sp. nov., a rare biosphere bacterium that represents a novel family in the class Alphaproteobacteria.</title>
        <authorList>
            <person name="Vandamme P."/>
            <person name="Peeters C."/>
            <person name="Hettiarachchi A."/>
            <person name="Cnockaert M."/>
            <person name="Carlier A."/>
        </authorList>
    </citation>
    <scope>NUCLEOTIDE SEQUENCE</scope>
    <source>
        <strain evidence="13">LMG 31809</strain>
    </source>
</reference>
<evidence type="ECO:0000256" key="5">
    <source>
        <dbReference type="ARBA" id="ARBA00022679"/>
    </source>
</evidence>
<dbReference type="PANTHER" id="PTHR21087:SF16">
    <property type="entry name" value="SHIKIMATE KINASE 1, CHLOROPLASTIC"/>
    <property type="match status" value="1"/>
</dbReference>
<feature type="compositionally biased region" description="Low complexity" evidence="12">
    <location>
        <begin position="1"/>
        <end position="10"/>
    </location>
</feature>
<feature type="compositionally biased region" description="Acidic residues" evidence="12">
    <location>
        <begin position="11"/>
        <end position="20"/>
    </location>
</feature>
<keyword evidence="11" id="KW-0963">Cytoplasm</keyword>
<keyword evidence="14" id="KW-1185">Reference proteome</keyword>